<dbReference type="InterPro" id="IPR002048">
    <property type="entry name" value="EF_hand_dom"/>
</dbReference>
<comment type="caution">
    <text evidence="2">The sequence shown here is derived from an EMBL/GenBank/DDBJ whole genome shotgun (WGS) entry which is preliminary data.</text>
</comment>
<accession>E1K1S7</accession>
<keyword evidence="3" id="KW-1185">Reference proteome</keyword>
<dbReference type="SUPFAM" id="SSF47473">
    <property type="entry name" value="EF-hand"/>
    <property type="match status" value="1"/>
</dbReference>
<dbReference type="AlphaFoldDB" id="E1K1S7"/>
<dbReference type="InterPro" id="IPR018247">
    <property type="entry name" value="EF_Hand_1_Ca_BS"/>
</dbReference>
<dbReference type="OrthoDB" id="5460678at2"/>
<name>E1K1S7_SOLFR</name>
<dbReference type="PROSITE" id="PS51257">
    <property type="entry name" value="PROKAR_LIPOPROTEIN"/>
    <property type="match status" value="1"/>
</dbReference>
<dbReference type="RefSeq" id="WP_005996640.1">
    <property type="nucleotide sequence ID" value="NZ_AECZ01000044.1"/>
</dbReference>
<feature type="domain" description="EF-hand" evidence="1">
    <location>
        <begin position="31"/>
        <end position="66"/>
    </location>
</feature>
<evidence type="ECO:0000259" key="1">
    <source>
        <dbReference type="PROSITE" id="PS50222"/>
    </source>
</evidence>
<protein>
    <submittedName>
        <fullName evidence="2">EF-Hand domain protein</fullName>
    </submittedName>
</protein>
<dbReference type="Gene3D" id="1.10.238.10">
    <property type="entry name" value="EF-hand"/>
    <property type="match status" value="1"/>
</dbReference>
<dbReference type="GO" id="GO:0005509">
    <property type="term" value="F:calcium ion binding"/>
    <property type="evidence" value="ECO:0007669"/>
    <property type="project" value="InterPro"/>
</dbReference>
<evidence type="ECO:0000313" key="2">
    <source>
        <dbReference type="EMBL" id="EFL49427.1"/>
    </source>
</evidence>
<sequence precursor="true">MVRYVMGILAIVALIAALGGCAKKQSQQHPKGYATMDEVYLKYDVNKDGVITKDEFVAQWKDKQKAENAWKKLDVKNNGFVDRVLNNDAPVSVWNDVESQNTPY</sequence>
<dbReference type="eggNOG" id="ENOG5031HEN">
    <property type="taxonomic scope" value="Bacteria"/>
</dbReference>
<dbReference type="PROSITE" id="PS50222">
    <property type="entry name" value="EF_HAND_2"/>
    <property type="match status" value="1"/>
</dbReference>
<dbReference type="EMBL" id="AECZ01000044">
    <property type="protein sequence ID" value="EFL49427.1"/>
    <property type="molecule type" value="Genomic_DNA"/>
</dbReference>
<dbReference type="Proteomes" id="UP000006250">
    <property type="component" value="Unassembled WGS sequence"/>
</dbReference>
<gene>
    <name evidence="2" type="ORF">DesfrDRAFT_3827</name>
</gene>
<organism evidence="2 3">
    <name type="scientific">Solidesulfovibrio fructosivorans JJ]</name>
    <dbReference type="NCBI Taxonomy" id="596151"/>
    <lineage>
        <taxon>Bacteria</taxon>
        <taxon>Pseudomonadati</taxon>
        <taxon>Thermodesulfobacteriota</taxon>
        <taxon>Desulfovibrionia</taxon>
        <taxon>Desulfovibrionales</taxon>
        <taxon>Desulfovibrionaceae</taxon>
        <taxon>Solidesulfovibrio</taxon>
    </lineage>
</organism>
<dbReference type="PROSITE" id="PS00018">
    <property type="entry name" value="EF_HAND_1"/>
    <property type="match status" value="1"/>
</dbReference>
<dbReference type="InterPro" id="IPR011992">
    <property type="entry name" value="EF-hand-dom_pair"/>
</dbReference>
<reference evidence="2 3" key="1">
    <citation type="submission" date="2010-08" db="EMBL/GenBank/DDBJ databases">
        <title>The draft genome of Desulfovibrio fructosovorans JJ.</title>
        <authorList>
            <consortium name="US DOE Joint Genome Institute (JGI-PGF)"/>
            <person name="Lucas S."/>
            <person name="Copeland A."/>
            <person name="Lapidus A."/>
            <person name="Cheng J.-F."/>
            <person name="Bruce D."/>
            <person name="Goodwin L."/>
            <person name="Pitluck S."/>
            <person name="Land M.L."/>
            <person name="Hauser L."/>
            <person name="Chang Y.-J."/>
            <person name="Jeffries C."/>
            <person name="Wall J.D."/>
            <person name="Stahl D.A."/>
            <person name="Arkin A.P."/>
            <person name="Dehal P."/>
            <person name="Stolyar S.M."/>
            <person name="Hazen T.C."/>
            <person name="Woyke T.J."/>
        </authorList>
    </citation>
    <scope>NUCLEOTIDE SEQUENCE [LARGE SCALE GENOMIC DNA]</scope>
    <source>
        <strain evidence="2 3">JJ</strain>
    </source>
</reference>
<evidence type="ECO:0000313" key="3">
    <source>
        <dbReference type="Proteomes" id="UP000006250"/>
    </source>
</evidence>
<proteinExistence type="predicted"/>